<protein>
    <submittedName>
        <fullName evidence="1 2">Uncharacterized protein</fullName>
    </submittedName>
</protein>
<dbReference type="EnsemblPlants" id="KQK22516">
    <property type="protein sequence ID" value="KQK22516"/>
    <property type="gene ID" value="BRADI_1g67755v3"/>
</dbReference>
<keyword evidence="3" id="KW-1185">Reference proteome</keyword>
<gene>
    <name evidence="1" type="ORF">BRADI_1g67755v3</name>
</gene>
<reference evidence="1" key="2">
    <citation type="submission" date="2017-06" db="EMBL/GenBank/DDBJ databases">
        <title>WGS assembly of Brachypodium distachyon.</title>
        <authorList>
            <consortium name="The International Brachypodium Initiative"/>
            <person name="Lucas S."/>
            <person name="Harmon-Smith M."/>
            <person name="Lail K."/>
            <person name="Tice H."/>
            <person name="Grimwood J."/>
            <person name="Bruce D."/>
            <person name="Barry K."/>
            <person name="Shu S."/>
            <person name="Lindquist E."/>
            <person name="Wang M."/>
            <person name="Pitluck S."/>
            <person name="Vogel J.P."/>
            <person name="Garvin D.F."/>
            <person name="Mockler T.C."/>
            <person name="Schmutz J."/>
            <person name="Rokhsar D."/>
            <person name="Bevan M.W."/>
        </authorList>
    </citation>
    <scope>NUCLEOTIDE SEQUENCE</scope>
    <source>
        <strain evidence="1">Bd21</strain>
    </source>
</reference>
<dbReference type="Proteomes" id="UP000008810">
    <property type="component" value="Chromosome 1"/>
</dbReference>
<accession>A0A0Q3KDL4</accession>
<name>A0A0Q3KDL4_BRADI</name>
<evidence type="ECO:0000313" key="1">
    <source>
        <dbReference type="EMBL" id="KQK22516.1"/>
    </source>
</evidence>
<dbReference type="EMBL" id="CM000880">
    <property type="protein sequence ID" value="KQK22516.1"/>
    <property type="molecule type" value="Genomic_DNA"/>
</dbReference>
<evidence type="ECO:0000313" key="3">
    <source>
        <dbReference type="Proteomes" id="UP000008810"/>
    </source>
</evidence>
<reference evidence="2" key="3">
    <citation type="submission" date="2018-08" db="UniProtKB">
        <authorList>
            <consortium name="EnsemblPlants"/>
        </authorList>
    </citation>
    <scope>IDENTIFICATION</scope>
    <source>
        <strain evidence="2">cv. Bd21</strain>
    </source>
</reference>
<proteinExistence type="predicted"/>
<dbReference type="AlphaFoldDB" id="A0A0Q3KDL4"/>
<dbReference type="InParanoid" id="A0A0Q3KDL4"/>
<reference evidence="1 2" key="1">
    <citation type="journal article" date="2010" name="Nature">
        <title>Genome sequencing and analysis of the model grass Brachypodium distachyon.</title>
        <authorList>
            <consortium name="International Brachypodium Initiative"/>
        </authorList>
    </citation>
    <scope>NUCLEOTIDE SEQUENCE [LARGE SCALE GENOMIC DNA]</scope>
    <source>
        <strain evidence="1 2">Bd21</strain>
    </source>
</reference>
<evidence type="ECO:0000313" key="2">
    <source>
        <dbReference type="EnsemblPlants" id="KQK22516"/>
    </source>
</evidence>
<organism evidence="1">
    <name type="scientific">Brachypodium distachyon</name>
    <name type="common">Purple false brome</name>
    <name type="synonym">Trachynia distachya</name>
    <dbReference type="NCBI Taxonomy" id="15368"/>
    <lineage>
        <taxon>Eukaryota</taxon>
        <taxon>Viridiplantae</taxon>
        <taxon>Streptophyta</taxon>
        <taxon>Embryophyta</taxon>
        <taxon>Tracheophyta</taxon>
        <taxon>Spermatophyta</taxon>
        <taxon>Magnoliopsida</taxon>
        <taxon>Liliopsida</taxon>
        <taxon>Poales</taxon>
        <taxon>Poaceae</taxon>
        <taxon>BOP clade</taxon>
        <taxon>Pooideae</taxon>
        <taxon>Stipodae</taxon>
        <taxon>Brachypodieae</taxon>
        <taxon>Brachypodium</taxon>
    </lineage>
</organism>
<sequence length="236" mass="26753">MTTLKILWAGLELGHDFLLNLLAPSHCYFGDSPPYNHLHRSRTGSGRCICIVVCHCSSQPPAWRPASRLRGMVFNIQIWRFHIDLRLVVSARCRDQLRFPSSSELTHYGLLTSESPIVGAMARSSPTSLALVTLFVPPRLEAGGRPEGASFCRRRPILLLADDEFRSGRQRNFPMDRWPVPSTGLKARGGVQDARRSVLPVSLHVFVRVLFVIFNFLRDQFVPRDVILCRTFVLQF</sequence>
<dbReference type="Gramene" id="KQK22516">
    <property type="protein sequence ID" value="KQK22516"/>
    <property type="gene ID" value="BRADI_1g67755v3"/>
</dbReference>